<dbReference type="PANTHER" id="PTHR30625">
    <property type="entry name" value="PROTEIN TOLQ"/>
    <property type="match status" value="1"/>
</dbReference>
<gene>
    <name evidence="10" type="ORF">CBP51_20110</name>
</gene>
<feature type="transmembrane region" description="Helical" evidence="7">
    <location>
        <begin position="287"/>
        <end position="307"/>
    </location>
</feature>
<dbReference type="InterPro" id="IPR017270">
    <property type="entry name" value="MotA/TolQ/ExbB-rel"/>
</dbReference>
<accession>A0A266Q2V8</accession>
<evidence type="ECO:0000313" key="11">
    <source>
        <dbReference type="Proteomes" id="UP000216101"/>
    </source>
</evidence>
<keyword evidence="6" id="KW-0653">Protein transport</keyword>
<dbReference type="GO" id="GO:0005886">
    <property type="term" value="C:plasma membrane"/>
    <property type="evidence" value="ECO:0007669"/>
    <property type="project" value="UniProtKB-SubCell"/>
</dbReference>
<feature type="chain" id="PRO_5013329174" evidence="8">
    <location>
        <begin position="37"/>
        <end position="469"/>
    </location>
</feature>
<feature type="transmembrane region" description="Helical" evidence="7">
    <location>
        <begin position="375"/>
        <end position="402"/>
    </location>
</feature>
<dbReference type="Pfam" id="PF01618">
    <property type="entry name" value="MotA_ExbB"/>
    <property type="match status" value="1"/>
</dbReference>
<keyword evidence="8" id="KW-0732">Signal</keyword>
<dbReference type="PIRSF" id="PIRSF037714">
    <property type="entry name" value="TolR"/>
    <property type="match status" value="1"/>
</dbReference>
<keyword evidence="3 7" id="KW-0812">Transmembrane</keyword>
<comment type="subcellular location">
    <subcellularLocation>
        <location evidence="1">Cell membrane</location>
        <topology evidence="1">Multi-pass membrane protein</topology>
    </subcellularLocation>
    <subcellularLocation>
        <location evidence="6">Membrane</location>
        <topology evidence="6">Multi-pass membrane protein</topology>
    </subcellularLocation>
</comment>
<feature type="signal peptide" evidence="8">
    <location>
        <begin position="1"/>
        <end position="36"/>
    </location>
</feature>
<proteinExistence type="inferred from homology"/>
<keyword evidence="2" id="KW-1003">Cell membrane</keyword>
<feature type="domain" description="MotA/TolQ/ExbB proton channel" evidence="9">
    <location>
        <begin position="329"/>
        <end position="447"/>
    </location>
</feature>
<dbReference type="GO" id="GO:0017038">
    <property type="term" value="P:protein import"/>
    <property type="evidence" value="ECO:0007669"/>
    <property type="project" value="TreeGrafter"/>
</dbReference>
<evidence type="ECO:0000256" key="3">
    <source>
        <dbReference type="ARBA" id="ARBA00022692"/>
    </source>
</evidence>
<evidence type="ECO:0000256" key="6">
    <source>
        <dbReference type="RuleBase" id="RU004057"/>
    </source>
</evidence>
<dbReference type="RefSeq" id="WP_094986323.1">
    <property type="nucleotide sequence ID" value="NZ_NHNI01000004.1"/>
</dbReference>
<evidence type="ECO:0000256" key="8">
    <source>
        <dbReference type="SAM" id="SignalP"/>
    </source>
</evidence>
<dbReference type="PANTHER" id="PTHR30625:SF11">
    <property type="entry name" value="MOTA_TOLQ_EXBB PROTON CHANNEL DOMAIN-CONTAINING PROTEIN"/>
    <property type="match status" value="1"/>
</dbReference>
<organism evidence="10 11">
    <name type="scientific">Cellvibrio mixtus</name>
    <dbReference type="NCBI Taxonomy" id="39650"/>
    <lineage>
        <taxon>Bacteria</taxon>
        <taxon>Pseudomonadati</taxon>
        <taxon>Pseudomonadota</taxon>
        <taxon>Gammaproteobacteria</taxon>
        <taxon>Cellvibrionales</taxon>
        <taxon>Cellvibrionaceae</taxon>
        <taxon>Cellvibrio</taxon>
    </lineage>
</organism>
<keyword evidence="6" id="KW-0813">Transport</keyword>
<keyword evidence="11" id="KW-1185">Reference proteome</keyword>
<comment type="caution">
    <text evidence="10">The sequence shown here is derived from an EMBL/GenBank/DDBJ whole genome shotgun (WGS) entry which is preliminary data.</text>
</comment>
<dbReference type="Proteomes" id="UP000216101">
    <property type="component" value="Unassembled WGS sequence"/>
</dbReference>
<sequence length="469" mass="50490">MKPTLKFARHILSNAAAGLVLTASAVALTAAVSAQAQTGDALKNLYQQINKEVTAEATHNTEREQRFRAAAGEQQAMLADVQNKLAAQEKLRAEMQSVFDANENELAELSTQLDKRTGNLGELFGVFRQMAGDTQQMLFDSVISVEHPERIALLQSLAETKEVPTITQMQQLWSLMLQEVSLSGTVSRFETTVVKPSGESYKAPVTRIGTFNIVSGDKYLNYVSDSQQLVELARQPSGSIRSTAADLSKSSGDTSVGFALDPSRGALLGLLVQSPSFMERVDQGQQVGYAIIALGIIGLLVVLERMIKLGRISSLMKKQLKDMEHPANDNPLGRMMLAYYENKHLKDLDVLSKKLDEVIFKDLAELRKGLSTIKVLAAIAPLMGLLGTVTGMIGTFQAITLFGAGDPKLMAGGISQALVTTVQGLVVAIPLLLSSNMLSSRAQQLSKVIGEQASGMIAEKAVDIAQSKA</sequence>
<dbReference type="InterPro" id="IPR002898">
    <property type="entry name" value="MotA_ExbB_proton_chnl"/>
</dbReference>
<comment type="similarity">
    <text evidence="6">Belongs to the exbB/tolQ family.</text>
</comment>
<evidence type="ECO:0000256" key="1">
    <source>
        <dbReference type="ARBA" id="ARBA00004651"/>
    </source>
</evidence>
<dbReference type="AlphaFoldDB" id="A0A266Q2V8"/>
<dbReference type="InterPro" id="IPR050790">
    <property type="entry name" value="ExbB/TolQ_transport"/>
</dbReference>
<reference evidence="11" key="1">
    <citation type="submission" date="2017-05" db="EMBL/GenBank/DDBJ databases">
        <authorList>
            <person name="Barney B.M."/>
        </authorList>
    </citation>
    <scope>NUCLEOTIDE SEQUENCE [LARGE SCALE GENOMIC DNA]</scope>
    <source>
        <strain evidence="11">PSBB022</strain>
    </source>
</reference>
<protein>
    <submittedName>
        <fullName evidence="10">Biopolymer transporter TolR</fullName>
    </submittedName>
</protein>
<evidence type="ECO:0000256" key="2">
    <source>
        <dbReference type="ARBA" id="ARBA00022475"/>
    </source>
</evidence>
<evidence type="ECO:0000256" key="4">
    <source>
        <dbReference type="ARBA" id="ARBA00022989"/>
    </source>
</evidence>
<evidence type="ECO:0000313" key="10">
    <source>
        <dbReference type="EMBL" id="OZY83699.1"/>
    </source>
</evidence>
<keyword evidence="4 7" id="KW-1133">Transmembrane helix</keyword>
<evidence type="ECO:0000256" key="7">
    <source>
        <dbReference type="SAM" id="Phobius"/>
    </source>
</evidence>
<keyword evidence="5 7" id="KW-0472">Membrane</keyword>
<evidence type="ECO:0000256" key="5">
    <source>
        <dbReference type="ARBA" id="ARBA00023136"/>
    </source>
</evidence>
<name>A0A266Q2V8_9GAMM</name>
<evidence type="ECO:0000259" key="9">
    <source>
        <dbReference type="Pfam" id="PF01618"/>
    </source>
</evidence>
<dbReference type="EMBL" id="NHNI01000004">
    <property type="protein sequence ID" value="OZY83699.1"/>
    <property type="molecule type" value="Genomic_DNA"/>
</dbReference>
<feature type="transmembrane region" description="Helical" evidence="7">
    <location>
        <begin position="414"/>
        <end position="433"/>
    </location>
</feature>